<dbReference type="InterPro" id="IPR004143">
    <property type="entry name" value="BPL_LPL_catalytic"/>
</dbReference>
<dbReference type="GO" id="GO:0016874">
    <property type="term" value="F:ligase activity"/>
    <property type="evidence" value="ECO:0007669"/>
    <property type="project" value="UniProtKB-KW"/>
</dbReference>
<comment type="caution">
    <text evidence="2">The sequence shown here is derived from an EMBL/GenBank/DDBJ whole genome shotgun (WGS) entry which is preliminary data.</text>
</comment>
<evidence type="ECO:0000259" key="1">
    <source>
        <dbReference type="PROSITE" id="PS51733"/>
    </source>
</evidence>
<dbReference type="PANTHER" id="PTHR43679">
    <property type="entry name" value="OCTANOYLTRANSFERASE LIPM-RELATED"/>
    <property type="match status" value="1"/>
</dbReference>
<dbReference type="PANTHER" id="PTHR43679:SF2">
    <property type="entry name" value="OCTANOYL-[GCVH]:PROTEIN N-OCTANOYLTRANSFERASE"/>
    <property type="match status" value="1"/>
</dbReference>
<dbReference type="Gene3D" id="3.30.930.10">
    <property type="entry name" value="Bira Bifunctional Protein, Domain 2"/>
    <property type="match status" value="1"/>
</dbReference>
<protein>
    <submittedName>
        <fullName evidence="2">Ligase</fullName>
    </submittedName>
</protein>
<proteinExistence type="predicted"/>
<sequence>MFNSKTKYRIILSNEASSKENMAIDEALLLNFKEGDLPIFRLYLWKENSVTIGISQKLENYSYKKMAKRITGGGVLFHGHDVSYSLIIPVELLKGFSIKESYEKICQFILKFYKNLGLNVCYAKDNEEIKLSKSEFCQVGFEAYDILANGHKIGGNAQRRTKKAIFQHGSIPIKSVKNGNIIDEKIGISLEDIDINITFDGAKKYLVDSFNESFNVELISSELTQEEENTKKRLLKEKYECCS</sequence>
<name>A0A4Q0YI20_9BACT</name>
<dbReference type="RefSeq" id="WP_128978486.1">
    <property type="nucleotide sequence ID" value="NZ_PDKJ01000001.1"/>
</dbReference>
<dbReference type="Proteomes" id="UP000290172">
    <property type="component" value="Unassembled WGS sequence"/>
</dbReference>
<keyword evidence="2" id="KW-0436">Ligase</keyword>
<organism evidence="2 3">
    <name type="scientific">Halarcobacter ebronensis</name>
    <dbReference type="NCBI Taxonomy" id="1462615"/>
    <lineage>
        <taxon>Bacteria</taxon>
        <taxon>Pseudomonadati</taxon>
        <taxon>Campylobacterota</taxon>
        <taxon>Epsilonproteobacteria</taxon>
        <taxon>Campylobacterales</taxon>
        <taxon>Arcobacteraceae</taxon>
        <taxon>Halarcobacter</taxon>
    </lineage>
</organism>
<gene>
    <name evidence="2" type="ORF">CRV08_01885</name>
</gene>
<dbReference type="EMBL" id="PDKJ01000001">
    <property type="protein sequence ID" value="RXJ70340.1"/>
    <property type="molecule type" value="Genomic_DNA"/>
</dbReference>
<dbReference type="PROSITE" id="PS51733">
    <property type="entry name" value="BPL_LPL_CATALYTIC"/>
    <property type="match status" value="1"/>
</dbReference>
<accession>A0A4Q0YI20</accession>
<evidence type="ECO:0000313" key="3">
    <source>
        <dbReference type="Proteomes" id="UP000290172"/>
    </source>
</evidence>
<dbReference type="SUPFAM" id="SSF55681">
    <property type="entry name" value="Class II aaRS and biotin synthetases"/>
    <property type="match status" value="1"/>
</dbReference>
<dbReference type="InterPro" id="IPR050664">
    <property type="entry name" value="Octanoyltrans_LipM/LipL"/>
</dbReference>
<evidence type="ECO:0000313" key="2">
    <source>
        <dbReference type="EMBL" id="RXJ70340.1"/>
    </source>
</evidence>
<dbReference type="AlphaFoldDB" id="A0A4Q0YI20"/>
<dbReference type="Pfam" id="PF21948">
    <property type="entry name" value="LplA-B_cat"/>
    <property type="match status" value="1"/>
</dbReference>
<reference evidence="2 3" key="1">
    <citation type="submission" date="2017-10" db="EMBL/GenBank/DDBJ databases">
        <title>Genomics of the genus Arcobacter.</title>
        <authorList>
            <person name="Perez-Cataluna A."/>
            <person name="Figueras M.J."/>
        </authorList>
    </citation>
    <scope>NUCLEOTIDE SEQUENCE [LARGE SCALE GENOMIC DNA]</scope>
    <source>
        <strain evidence="2 3">CECT 8993</strain>
    </source>
</reference>
<feature type="domain" description="BPL/LPL catalytic" evidence="1">
    <location>
        <begin position="34"/>
        <end position="218"/>
    </location>
</feature>
<dbReference type="InterPro" id="IPR045864">
    <property type="entry name" value="aa-tRNA-synth_II/BPL/LPL"/>
</dbReference>